<feature type="binding site" evidence="7">
    <location>
        <position position="15"/>
    </location>
    <ligand>
        <name>Mg(2+)</name>
        <dbReference type="ChEBI" id="CHEBI:18420"/>
    </ligand>
</feature>
<dbReference type="Proteomes" id="UP001500782">
    <property type="component" value="Unassembled WGS sequence"/>
</dbReference>
<dbReference type="EMBL" id="BAAADJ010000064">
    <property type="protein sequence ID" value="GAA0345857.1"/>
    <property type="molecule type" value="Genomic_DNA"/>
</dbReference>
<gene>
    <name evidence="7 8" type="primary">aroK</name>
    <name evidence="8" type="ORF">GCM10008967_40350</name>
</gene>
<dbReference type="RefSeq" id="WP_343803390.1">
    <property type="nucleotide sequence ID" value="NZ_BAAADJ010000064.1"/>
</dbReference>
<evidence type="ECO:0000256" key="4">
    <source>
        <dbReference type="ARBA" id="ARBA00022777"/>
    </source>
</evidence>
<evidence type="ECO:0000313" key="8">
    <source>
        <dbReference type="EMBL" id="GAA0345857.1"/>
    </source>
</evidence>
<keyword evidence="5 7" id="KW-0067">ATP-binding</keyword>
<dbReference type="GO" id="GO:0016301">
    <property type="term" value="F:kinase activity"/>
    <property type="evidence" value="ECO:0007669"/>
    <property type="project" value="UniProtKB-KW"/>
</dbReference>
<reference evidence="9" key="1">
    <citation type="journal article" date="2019" name="Int. J. Syst. Evol. Microbiol.">
        <title>The Global Catalogue of Microorganisms (GCM) 10K type strain sequencing project: providing services to taxonomists for standard genome sequencing and annotation.</title>
        <authorList>
            <consortium name="The Broad Institute Genomics Platform"/>
            <consortium name="The Broad Institute Genome Sequencing Center for Infectious Disease"/>
            <person name="Wu L."/>
            <person name="Ma J."/>
        </authorList>
    </citation>
    <scope>NUCLEOTIDE SEQUENCE [LARGE SCALE GENOMIC DNA]</scope>
    <source>
        <strain evidence="9">JCM 9731</strain>
    </source>
</reference>
<keyword evidence="3 7" id="KW-0547">Nucleotide-binding</keyword>
<dbReference type="Pfam" id="PF01202">
    <property type="entry name" value="SKI"/>
    <property type="match status" value="1"/>
</dbReference>
<evidence type="ECO:0000256" key="2">
    <source>
        <dbReference type="ARBA" id="ARBA00022679"/>
    </source>
</evidence>
<keyword evidence="4 7" id="KW-0418">Kinase</keyword>
<comment type="cofactor">
    <cofactor evidence="7">
        <name>Mg(2+)</name>
        <dbReference type="ChEBI" id="CHEBI:18420"/>
    </cofactor>
    <text evidence="7">Binds 1 Mg(2+) ion per subunit.</text>
</comment>
<dbReference type="PANTHER" id="PTHR21087:SF16">
    <property type="entry name" value="SHIKIMATE KINASE 1, CHLOROPLASTIC"/>
    <property type="match status" value="1"/>
</dbReference>
<feature type="binding site" evidence="7">
    <location>
        <position position="115"/>
    </location>
    <ligand>
        <name>ATP</name>
        <dbReference type="ChEBI" id="CHEBI:30616"/>
    </ligand>
</feature>
<feature type="binding site" evidence="7">
    <location>
        <begin position="11"/>
        <end position="16"/>
    </location>
    <ligand>
        <name>ATP</name>
        <dbReference type="ChEBI" id="CHEBI:30616"/>
    </ligand>
</feature>
<protein>
    <recommendedName>
        <fullName evidence="7">Shikimate kinase</fullName>
        <shortName evidence="7">SK</shortName>
        <ecNumber evidence="7">2.7.1.71</ecNumber>
    </recommendedName>
</protein>
<comment type="caution">
    <text evidence="8">The sequence shown here is derived from an EMBL/GenBank/DDBJ whole genome shotgun (WGS) entry which is preliminary data.</text>
</comment>
<feature type="binding site" evidence="7">
    <location>
        <position position="131"/>
    </location>
    <ligand>
        <name>substrate</name>
    </ligand>
</feature>
<comment type="similarity">
    <text evidence="7">Belongs to the shikimate kinase family.</text>
</comment>
<proteinExistence type="inferred from homology"/>
<dbReference type="PRINTS" id="PR01100">
    <property type="entry name" value="SHIKIMTKNASE"/>
</dbReference>
<dbReference type="InterPro" id="IPR027417">
    <property type="entry name" value="P-loop_NTPase"/>
</dbReference>
<dbReference type="EC" id="2.7.1.71" evidence="7"/>
<evidence type="ECO:0000256" key="1">
    <source>
        <dbReference type="ARBA" id="ARBA00022605"/>
    </source>
</evidence>
<keyword evidence="7" id="KW-0963">Cytoplasm</keyword>
<comment type="caution">
    <text evidence="7">Lacks conserved residue(s) required for the propagation of feature annotation.</text>
</comment>
<comment type="pathway">
    <text evidence="7">Metabolic intermediate biosynthesis; chorismate biosynthesis; chorismate from D-erythrose 4-phosphate and phosphoenolpyruvate: step 5/7.</text>
</comment>
<keyword evidence="7" id="KW-0479">Metal-binding</keyword>
<keyword evidence="6 7" id="KW-0057">Aromatic amino acid biosynthesis</keyword>
<accession>A0ABP3GL30</accession>
<dbReference type="CDD" id="cd00464">
    <property type="entry name" value="SK"/>
    <property type="match status" value="1"/>
</dbReference>
<comment type="subunit">
    <text evidence="7">Monomer.</text>
</comment>
<feature type="binding site" evidence="7">
    <location>
        <position position="77"/>
    </location>
    <ligand>
        <name>substrate</name>
    </ligand>
</feature>
<evidence type="ECO:0000256" key="5">
    <source>
        <dbReference type="ARBA" id="ARBA00022840"/>
    </source>
</evidence>
<keyword evidence="2 7" id="KW-0808">Transferase</keyword>
<organism evidence="8 9">
    <name type="scientific">Bacillus carboniphilus</name>
    <dbReference type="NCBI Taxonomy" id="86663"/>
    <lineage>
        <taxon>Bacteria</taxon>
        <taxon>Bacillati</taxon>
        <taxon>Bacillota</taxon>
        <taxon>Bacilli</taxon>
        <taxon>Bacillales</taxon>
        <taxon>Bacillaceae</taxon>
        <taxon>Bacillus</taxon>
    </lineage>
</organism>
<keyword evidence="9" id="KW-1185">Reference proteome</keyword>
<evidence type="ECO:0000313" key="9">
    <source>
        <dbReference type="Proteomes" id="UP001500782"/>
    </source>
</evidence>
<name>A0ABP3GL30_9BACI</name>
<keyword evidence="7" id="KW-0460">Magnesium</keyword>
<evidence type="ECO:0000256" key="7">
    <source>
        <dbReference type="HAMAP-Rule" id="MF_00109"/>
    </source>
</evidence>
<comment type="function">
    <text evidence="7">Catalyzes the specific phosphorylation of the 3-hydroxyl group of shikimic acid using ATP as a cosubstrate.</text>
</comment>
<dbReference type="PANTHER" id="PTHR21087">
    <property type="entry name" value="SHIKIMATE KINASE"/>
    <property type="match status" value="1"/>
</dbReference>
<dbReference type="HAMAP" id="MF_00109">
    <property type="entry name" value="Shikimate_kinase"/>
    <property type="match status" value="1"/>
</dbReference>
<keyword evidence="1 7" id="KW-0028">Amino-acid biosynthesis</keyword>
<comment type="catalytic activity">
    <reaction evidence="7">
        <text>shikimate + ATP = 3-phosphoshikimate + ADP + H(+)</text>
        <dbReference type="Rhea" id="RHEA:13121"/>
        <dbReference type="ChEBI" id="CHEBI:15378"/>
        <dbReference type="ChEBI" id="CHEBI:30616"/>
        <dbReference type="ChEBI" id="CHEBI:36208"/>
        <dbReference type="ChEBI" id="CHEBI:145989"/>
        <dbReference type="ChEBI" id="CHEBI:456216"/>
        <dbReference type="EC" id="2.7.1.71"/>
    </reaction>
</comment>
<dbReference type="SUPFAM" id="SSF52540">
    <property type="entry name" value="P-loop containing nucleoside triphosphate hydrolases"/>
    <property type="match status" value="1"/>
</dbReference>
<comment type="subcellular location">
    <subcellularLocation>
        <location evidence="7">Cytoplasm</location>
    </subcellularLocation>
</comment>
<feature type="binding site" evidence="7">
    <location>
        <position position="57"/>
    </location>
    <ligand>
        <name>substrate</name>
    </ligand>
</feature>
<sequence length="163" mass="18595">METIFLTGFMGAGKSTIARQLGKKLNKQVVDTDQLIVHREGKNIPDIFATKGETYFRQLETEVLTSLDAELIVSTGGGLIVRPENRKWMLENGYVIFLDCDIQEIWRRINGDKGRPLARNQAEVTALYESRKPLYNQCHFKVDTTHLSIDAITETIMNELESY</sequence>
<dbReference type="InterPro" id="IPR000623">
    <property type="entry name" value="Shikimate_kinase/TSH1"/>
</dbReference>
<evidence type="ECO:0000256" key="6">
    <source>
        <dbReference type="ARBA" id="ARBA00023141"/>
    </source>
</evidence>
<dbReference type="InterPro" id="IPR031322">
    <property type="entry name" value="Shikimate/glucono_kinase"/>
</dbReference>
<feature type="binding site" evidence="7">
    <location>
        <position position="33"/>
    </location>
    <ligand>
        <name>substrate</name>
    </ligand>
</feature>
<dbReference type="Gene3D" id="3.40.50.300">
    <property type="entry name" value="P-loop containing nucleotide triphosphate hydrolases"/>
    <property type="match status" value="1"/>
</dbReference>
<evidence type="ECO:0000256" key="3">
    <source>
        <dbReference type="ARBA" id="ARBA00022741"/>
    </source>
</evidence>